<geneLocation type="mitochondrion" evidence="5"/>
<dbReference type="EMBL" id="MK301177">
    <property type="protein sequence ID" value="QIB71996.1"/>
    <property type="molecule type" value="Genomic_DNA"/>
</dbReference>
<keyword evidence="2 5" id="KW-0689">Ribosomal protein</keyword>
<dbReference type="InterPro" id="IPR000218">
    <property type="entry name" value="Ribosomal_uL14"/>
</dbReference>
<dbReference type="AlphaFoldDB" id="A0A6C0UAD4"/>
<comment type="similarity">
    <text evidence="1">Belongs to the universal ribosomal protein uL14 family.</text>
</comment>
<evidence type="ECO:0000256" key="3">
    <source>
        <dbReference type="ARBA" id="ARBA00023274"/>
    </source>
</evidence>
<evidence type="ECO:0000256" key="1">
    <source>
        <dbReference type="ARBA" id="ARBA00010745"/>
    </source>
</evidence>
<evidence type="ECO:0000256" key="2">
    <source>
        <dbReference type="ARBA" id="ARBA00022980"/>
    </source>
</evidence>
<dbReference type="GO" id="GO:0006412">
    <property type="term" value="P:translation"/>
    <property type="evidence" value="ECO:0007669"/>
    <property type="project" value="InterPro"/>
</dbReference>
<proteinExistence type="inferred from homology"/>
<keyword evidence="5" id="KW-0496">Mitochondrion</keyword>
<organism evidence="5">
    <name type="scientific">Gruberia lanceolata</name>
    <dbReference type="NCBI Taxonomy" id="1978530"/>
    <lineage>
        <taxon>Eukaryota</taxon>
        <taxon>Sar</taxon>
        <taxon>Alveolata</taxon>
        <taxon>Ciliophora</taxon>
        <taxon>Postciliodesmatophora</taxon>
        <taxon>Heterotrichea</taxon>
        <taxon>Heterotrichida</taxon>
        <taxon>Spirostomidae</taxon>
        <taxon>Gruberia</taxon>
    </lineage>
</organism>
<dbReference type="SMART" id="SM01374">
    <property type="entry name" value="Ribosomal_L14"/>
    <property type="match status" value="1"/>
</dbReference>
<dbReference type="Gene3D" id="2.40.150.20">
    <property type="entry name" value="Ribosomal protein L14"/>
    <property type="match status" value="1"/>
</dbReference>
<gene>
    <name evidence="5" type="primary">rpl14</name>
</gene>
<accession>A0A6C0UAD4</accession>
<dbReference type="GO" id="GO:1990904">
    <property type="term" value="C:ribonucleoprotein complex"/>
    <property type="evidence" value="ECO:0007669"/>
    <property type="project" value="UniProtKB-KW"/>
</dbReference>
<keyword evidence="4" id="KW-0732">Signal</keyword>
<protein>
    <submittedName>
        <fullName evidence="5">Ribosomal protein L14</fullName>
    </submittedName>
</protein>
<name>A0A6C0UAD4_9CILI</name>
<sequence length="133" mass="15563">MLFLFFIVFFIIGKESILFVTNKSNANSVKIFYMSRHGKNVRSKINFFSKVSVRSLCLVKDLPLIYKKRSKTYAIIVRSKQWTNRIDGSSRKFFSNSCIILKKKKLYTVTKIIGPTVIEMFRKKLVPSFNSIF</sequence>
<feature type="signal peptide" evidence="4">
    <location>
        <begin position="1"/>
        <end position="16"/>
    </location>
</feature>
<dbReference type="InterPro" id="IPR036853">
    <property type="entry name" value="Ribosomal_uL14_sf"/>
</dbReference>
<dbReference type="GO" id="GO:0003735">
    <property type="term" value="F:structural constituent of ribosome"/>
    <property type="evidence" value="ECO:0007669"/>
    <property type="project" value="InterPro"/>
</dbReference>
<evidence type="ECO:0000313" key="5">
    <source>
        <dbReference type="EMBL" id="QIB71996.1"/>
    </source>
</evidence>
<dbReference type="SUPFAM" id="SSF50193">
    <property type="entry name" value="Ribosomal protein L14"/>
    <property type="match status" value="1"/>
</dbReference>
<reference evidence="5" key="1">
    <citation type="journal article" date="2019" name="Mitochondrial DNA Part B Resour">
        <title>The complete mitochondrial genome of Gruberia lanceolata (Gruber, 1884) Kahl, 1932 (Ciliophora: Heterotrichea).</title>
        <authorList>
            <person name="Park M.-H."/>
            <person name="Min G.-S."/>
        </authorList>
    </citation>
    <scope>NUCLEOTIDE SEQUENCE</scope>
    <source>
        <strain evidence="5">Gben1</strain>
    </source>
</reference>
<dbReference type="GO" id="GO:0005840">
    <property type="term" value="C:ribosome"/>
    <property type="evidence" value="ECO:0007669"/>
    <property type="project" value="UniProtKB-KW"/>
</dbReference>
<evidence type="ECO:0000256" key="4">
    <source>
        <dbReference type="SAM" id="SignalP"/>
    </source>
</evidence>
<feature type="chain" id="PRO_5025653616" evidence="4">
    <location>
        <begin position="17"/>
        <end position="133"/>
    </location>
</feature>
<keyword evidence="3" id="KW-0687">Ribonucleoprotein</keyword>
<dbReference type="Pfam" id="PF00238">
    <property type="entry name" value="Ribosomal_L14"/>
    <property type="match status" value="1"/>
</dbReference>